<dbReference type="Proteomes" id="UP001589766">
    <property type="component" value="Unassembled WGS sequence"/>
</dbReference>
<dbReference type="PANTHER" id="PTHR30548:SF5">
    <property type="entry name" value="SUBUNIT OF OXYGEN-SENSITIVE 2-HYDROXYISOCAPROYL-COA DEHYDRATASE"/>
    <property type="match status" value="1"/>
</dbReference>
<accession>A0ABV6F8G7</accession>
<evidence type="ECO:0000256" key="1">
    <source>
        <dbReference type="ARBA" id="ARBA00005806"/>
    </source>
</evidence>
<comment type="caution">
    <text evidence="5">The sequence shown here is derived from an EMBL/GenBank/DDBJ whole genome shotgun (WGS) entry which is preliminary data.</text>
</comment>
<keyword evidence="4" id="KW-0411">Iron-sulfur</keyword>
<gene>
    <name evidence="5" type="ORF">ACFFIO_14980</name>
</gene>
<dbReference type="InterPro" id="IPR010327">
    <property type="entry name" value="FldB/FldC_alpha/beta"/>
</dbReference>
<dbReference type="Gene3D" id="1.20.1270.370">
    <property type="match status" value="1"/>
</dbReference>
<keyword evidence="2" id="KW-0479">Metal-binding</keyword>
<name>A0ABV6F8G7_9MICC</name>
<dbReference type="Gene3D" id="3.40.50.11900">
    <property type="match status" value="1"/>
</dbReference>
<protein>
    <submittedName>
        <fullName evidence="5">2-hydroxyacyl-CoA dehydratase subunit D</fullName>
    </submittedName>
</protein>
<proteinExistence type="inferred from homology"/>
<organism evidence="5 6">
    <name type="scientific">Citricoccus parietis</name>
    <dbReference type="NCBI Taxonomy" id="592307"/>
    <lineage>
        <taxon>Bacteria</taxon>
        <taxon>Bacillati</taxon>
        <taxon>Actinomycetota</taxon>
        <taxon>Actinomycetes</taxon>
        <taxon>Micrococcales</taxon>
        <taxon>Micrococcaceae</taxon>
        <taxon>Citricoccus</taxon>
    </lineage>
</organism>
<evidence type="ECO:0000256" key="2">
    <source>
        <dbReference type="ARBA" id="ARBA00022723"/>
    </source>
</evidence>
<dbReference type="RefSeq" id="WP_378043041.1">
    <property type="nucleotide sequence ID" value="NZ_JBHLWH010000042.1"/>
</dbReference>
<evidence type="ECO:0000313" key="6">
    <source>
        <dbReference type="Proteomes" id="UP001589766"/>
    </source>
</evidence>
<sequence>MNTLDPAVLGVLEQAAQDPTAYARAWKERTGRQVIGSFPMNFPSELVHATGALPVIVQESRTSITEGRSLLPEFYCSYTRSLADQAATGELDVFDAFVLVDHCVQLLGAADVIQWVKPDKPMHFAQFISSMDDPWSGAQVEDKVDAMRHEVEEITGVIISPEALATSIWAFNENRRLLREFFELRRAGRLNIPARQLQALVKSSMVMDVEEHTGLLRQLLNGLDPQAPAPEHLVRLHLSGHFCAPPRPELLDLLEECDVIVINDDLYHGSRYISTDVPEGQDPFAALAAWYLDRNVSVPCATRVQRDVDWQNYLVDNLDETGAEGVITLMAKFCEPLMLYYPELRKALNTRDIPELLVETEHEGLAAESLRTTVEAFVERIRRQRVRQLTPA</sequence>
<evidence type="ECO:0000256" key="4">
    <source>
        <dbReference type="ARBA" id="ARBA00023014"/>
    </source>
</evidence>
<evidence type="ECO:0000256" key="3">
    <source>
        <dbReference type="ARBA" id="ARBA00023004"/>
    </source>
</evidence>
<keyword evidence="6" id="KW-1185">Reference proteome</keyword>
<dbReference type="EMBL" id="JBHLWH010000042">
    <property type="protein sequence ID" value="MFC0249808.1"/>
    <property type="molecule type" value="Genomic_DNA"/>
</dbReference>
<comment type="similarity">
    <text evidence="1">Belongs to the FldB/FldC dehydratase alpha/beta subunit family.</text>
</comment>
<reference evidence="5 6" key="1">
    <citation type="submission" date="2024-09" db="EMBL/GenBank/DDBJ databases">
        <authorList>
            <person name="Sun Q."/>
            <person name="Mori K."/>
        </authorList>
    </citation>
    <scope>NUCLEOTIDE SEQUENCE [LARGE SCALE GENOMIC DNA]</scope>
    <source>
        <strain evidence="5 6">CCM 7609</strain>
    </source>
</reference>
<keyword evidence="3" id="KW-0408">Iron</keyword>
<evidence type="ECO:0000313" key="5">
    <source>
        <dbReference type="EMBL" id="MFC0249808.1"/>
    </source>
</evidence>
<dbReference type="Gene3D" id="3.40.50.11890">
    <property type="match status" value="1"/>
</dbReference>
<dbReference type="Pfam" id="PF06050">
    <property type="entry name" value="HGD-D"/>
    <property type="match status" value="1"/>
</dbReference>
<dbReference type="PANTHER" id="PTHR30548">
    <property type="entry name" value="2-HYDROXYGLUTARYL-COA DEHYDRATASE, D-COMPONENT-RELATED"/>
    <property type="match status" value="1"/>
</dbReference>